<dbReference type="PANTHER" id="PTHR23259">
    <property type="entry name" value="RIDDLE"/>
    <property type="match status" value="1"/>
</dbReference>
<keyword evidence="1" id="KW-0646">Protease inhibitor</keyword>
<evidence type="ECO:0000256" key="2">
    <source>
        <dbReference type="ARBA" id="ARBA00023157"/>
    </source>
</evidence>
<dbReference type="PANTHER" id="PTHR23259:SF69">
    <property type="entry name" value="GEO11767P1-RELATED"/>
    <property type="match status" value="1"/>
</dbReference>
<dbReference type="Gene3D" id="2.10.25.10">
    <property type="entry name" value="Laminin"/>
    <property type="match status" value="2"/>
</dbReference>
<organism evidence="5 6">
    <name type="scientific">Rhipicephalus sanguineus</name>
    <name type="common">Brown dog tick</name>
    <name type="synonym">Ixodes sanguineus</name>
    <dbReference type="NCBI Taxonomy" id="34632"/>
    <lineage>
        <taxon>Eukaryota</taxon>
        <taxon>Metazoa</taxon>
        <taxon>Ecdysozoa</taxon>
        <taxon>Arthropoda</taxon>
        <taxon>Chelicerata</taxon>
        <taxon>Arachnida</taxon>
        <taxon>Acari</taxon>
        <taxon>Parasitiformes</taxon>
        <taxon>Ixodida</taxon>
        <taxon>Ixodoidea</taxon>
        <taxon>Ixodidae</taxon>
        <taxon>Rhipicephalinae</taxon>
        <taxon>Rhipicephalus</taxon>
        <taxon>Rhipicephalus</taxon>
    </lineage>
</organism>
<dbReference type="OrthoDB" id="6434172at2759"/>
<sequence length="167" mass="18258">MKVFLLLLTATVATCAPSTESSGASGLFNFEPEPQECDLNEVWKRCVSSSCAEASCRRPIIGPACTADCRYGCYCAEGFYRNAERKCVALNQCPQQGPLASWPIPTCRENEELKICVSSSCAEATCEKRTIGPECTLDCQRGCYCSRGFYRDSQGNCVREDQCPSPA</sequence>
<evidence type="ECO:0000313" key="5">
    <source>
        <dbReference type="EMBL" id="KAH7943403.1"/>
    </source>
</evidence>
<reference evidence="5" key="2">
    <citation type="submission" date="2021-09" db="EMBL/GenBank/DDBJ databases">
        <authorList>
            <person name="Jia N."/>
            <person name="Wang J."/>
            <person name="Shi W."/>
            <person name="Du L."/>
            <person name="Sun Y."/>
            <person name="Zhan W."/>
            <person name="Jiang J."/>
            <person name="Wang Q."/>
            <person name="Zhang B."/>
            <person name="Ji P."/>
            <person name="Sakyi L.B."/>
            <person name="Cui X."/>
            <person name="Yuan T."/>
            <person name="Jiang B."/>
            <person name="Yang W."/>
            <person name="Lam T.T.-Y."/>
            <person name="Chang Q."/>
            <person name="Ding S."/>
            <person name="Wang X."/>
            <person name="Zhu J."/>
            <person name="Ruan X."/>
            <person name="Zhao L."/>
            <person name="Wei J."/>
            <person name="Que T."/>
            <person name="Du C."/>
            <person name="Cheng J."/>
            <person name="Dai P."/>
            <person name="Han X."/>
            <person name="Huang E."/>
            <person name="Gao Y."/>
            <person name="Liu J."/>
            <person name="Shao H."/>
            <person name="Ye R."/>
            <person name="Li L."/>
            <person name="Wei W."/>
            <person name="Wang X."/>
            <person name="Wang C."/>
            <person name="Huo Q."/>
            <person name="Li W."/>
            <person name="Guo W."/>
            <person name="Chen H."/>
            <person name="Chen S."/>
            <person name="Zhou L."/>
            <person name="Zhou L."/>
            <person name="Ni X."/>
            <person name="Tian J."/>
            <person name="Zhou Y."/>
            <person name="Sheng Y."/>
            <person name="Liu T."/>
            <person name="Pan Y."/>
            <person name="Xia L."/>
            <person name="Li J."/>
            <person name="Zhao F."/>
            <person name="Cao W."/>
        </authorList>
    </citation>
    <scope>NUCLEOTIDE SEQUENCE</scope>
    <source>
        <strain evidence="5">Rsan-2018</strain>
        <tissue evidence="5">Larvae</tissue>
    </source>
</reference>
<dbReference type="InterPro" id="IPR051368">
    <property type="entry name" value="SerProtInhib-TIL_Domain"/>
</dbReference>
<proteinExistence type="predicted"/>
<feature type="domain" description="TIL" evidence="4">
    <location>
        <begin position="37"/>
        <end position="93"/>
    </location>
</feature>
<reference evidence="5" key="1">
    <citation type="journal article" date="2020" name="Cell">
        <title>Large-Scale Comparative Analyses of Tick Genomes Elucidate Their Genetic Diversity and Vector Capacities.</title>
        <authorList>
            <consortium name="Tick Genome and Microbiome Consortium (TIGMIC)"/>
            <person name="Jia N."/>
            <person name="Wang J."/>
            <person name="Shi W."/>
            <person name="Du L."/>
            <person name="Sun Y."/>
            <person name="Zhan W."/>
            <person name="Jiang J.F."/>
            <person name="Wang Q."/>
            <person name="Zhang B."/>
            <person name="Ji P."/>
            <person name="Bell-Sakyi L."/>
            <person name="Cui X.M."/>
            <person name="Yuan T.T."/>
            <person name="Jiang B.G."/>
            <person name="Yang W.F."/>
            <person name="Lam T.T."/>
            <person name="Chang Q.C."/>
            <person name="Ding S.J."/>
            <person name="Wang X.J."/>
            <person name="Zhu J.G."/>
            <person name="Ruan X.D."/>
            <person name="Zhao L."/>
            <person name="Wei J.T."/>
            <person name="Ye R.Z."/>
            <person name="Que T.C."/>
            <person name="Du C.H."/>
            <person name="Zhou Y.H."/>
            <person name="Cheng J.X."/>
            <person name="Dai P.F."/>
            <person name="Guo W.B."/>
            <person name="Han X.H."/>
            <person name="Huang E.J."/>
            <person name="Li L.F."/>
            <person name="Wei W."/>
            <person name="Gao Y.C."/>
            <person name="Liu J.Z."/>
            <person name="Shao H.Z."/>
            <person name="Wang X."/>
            <person name="Wang C.C."/>
            <person name="Yang T.C."/>
            <person name="Huo Q.B."/>
            <person name="Li W."/>
            <person name="Chen H.Y."/>
            <person name="Chen S.E."/>
            <person name="Zhou L.G."/>
            <person name="Ni X.B."/>
            <person name="Tian J.H."/>
            <person name="Sheng Y."/>
            <person name="Liu T."/>
            <person name="Pan Y.S."/>
            <person name="Xia L.Y."/>
            <person name="Li J."/>
            <person name="Zhao F."/>
            <person name="Cao W.C."/>
        </authorList>
    </citation>
    <scope>NUCLEOTIDE SEQUENCE</scope>
    <source>
        <strain evidence="5">Rsan-2018</strain>
    </source>
</reference>
<dbReference type="AlphaFoldDB" id="A0A9D4SSA2"/>
<feature type="signal peptide" evidence="3">
    <location>
        <begin position="1"/>
        <end position="15"/>
    </location>
</feature>
<evidence type="ECO:0000256" key="3">
    <source>
        <dbReference type="SAM" id="SignalP"/>
    </source>
</evidence>
<dbReference type="GO" id="GO:0030414">
    <property type="term" value="F:peptidase inhibitor activity"/>
    <property type="evidence" value="ECO:0007669"/>
    <property type="project" value="UniProtKB-KW"/>
</dbReference>
<keyword evidence="2" id="KW-1015">Disulfide bond</keyword>
<evidence type="ECO:0000259" key="4">
    <source>
        <dbReference type="Pfam" id="PF01826"/>
    </source>
</evidence>
<accession>A0A9D4SSA2</accession>
<evidence type="ECO:0000313" key="6">
    <source>
        <dbReference type="Proteomes" id="UP000821837"/>
    </source>
</evidence>
<comment type="caution">
    <text evidence="5">The sequence shown here is derived from an EMBL/GenBank/DDBJ whole genome shotgun (WGS) entry which is preliminary data.</text>
</comment>
<keyword evidence="3" id="KW-0732">Signal</keyword>
<keyword evidence="6" id="KW-1185">Reference proteome</keyword>
<dbReference type="Proteomes" id="UP000821837">
    <property type="component" value="Unassembled WGS sequence"/>
</dbReference>
<gene>
    <name evidence="5" type="ORF">HPB52_007806</name>
</gene>
<feature type="domain" description="TIL" evidence="4">
    <location>
        <begin position="107"/>
        <end position="163"/>
    </location>
</feature>
<protein>
    <recommendedName>
        <fullName evidence="4">TIL domain-containing protein</fullName>
    </recommendedName>
</protein>
<dbReference type="Pfam" id="PF01826">
    <property type="entry name" value="TIL"/>
    <property type="match status" value="2"/>
</dbReference>
<feature type="chain" id="PRO_5039609343" description="TIL domain-containing protein" evidence="3">
    <location>
        <begin position="16"/>
        <end position="167"/>
    </location>
</feature>
<dbReference type="InterPro" id="IPR002919">
    <property type="entry name" value="TIL_dom"/>
</dbReference>
<name>A0A9D4SSA2_RHISA</name>
<dbReference type="SUPFAM" id="SSF57567">
    <property type="entry name" value="Serine protease inhibitors"/>
    <property type="match status" value="2"/>
</dbReference>
<dbReference type="InterPro" id="IPR036084">
    <property type="entry name" value="Ser_inhib-like_sf"/>
</dbReference>
<dbReference type="CDD" id="cd19941">
    <property type="entry name" value="TIL"/>
    <property type="match status" value="2"/>
</dbReference>
<dbReference type="EMBL" id="JABSTV010001253">
    <property type="protein sequence ID" value="KAH7943403.1"/>
    <property type="molecule type" value="Genomic_DNA"/>
</dbReference>
<dbReference type="VEuPathDB" id="VectorBase:RSAN_043311"/>
<evidence type="ECO:0000256" key="1">
    <source>
        <dbReference type="ARBA" id="ARBA00022690"/>
    </source>
</evidence>